<dbReference type="Proteomes" id="UP000014018">
    <property type="component" value="Unassembled WGS sequence"/>
</dbReference>
<dbReference type="EMBL" id="AHFB01000041">
    <property type="protein sequence ID" value="EOO34771.1"/>
    <property type="molecule type" value="Genomic_DNA"/>
</dbReference>
<comment type="caution">
    <text evidence="1">The sequence shown here is derived from an EMBL/GenBank/DDBJ whole genome shotgun (WGS) entry which is preliminary data.</text>
</comment>
<name>A0A9W5PSQ5_BACCE</name>
<reference evidence="1 2" key="1">
    <citation type="submission" date="2012-12" db="EMBL/GenBank/DDBJ databases">
        <title>The Genome Sequence of Bacillus cereus VD133.</title>
        <authorList>
            <consortium name="The Broad Institute Genome Sequencing Platform"/>
            <consortium name="The Broad Institute Genome Sequencing Center for Infectious Disease"/>
            <person name="Feldgarden M."/>
            <person name="Van der Auwera G.A."/>
            <person name="Mahillon J."/>
            <person name="Duprez V."/>
            <person name="Timmery S."/>
            <person name="Mattelet C."/>
            <person name="Dierick K."/>
            <person name="Sun M."/>
            <person name="Yu Z."/>
            <person name="Zhu L."/>
            <person name="Hu X."/>
            <person name="Shank E.B."/>
            <person name="Swiecicka I."/>
            <person name="Hansen B.M."/>
            <person name="Andrup L."/>
            <person name="Walker B."/>
            <person name="Young S.K."/>
            <person name="Zeng Q."/>
            <person name="Gargeya S."/>
            <person name="Fitzgerald M."/>
            <person name="Haas B."/>
            <person name="Abouelleil A."/>
            <person name="Alvarado L."/>
            <person name="Arachchi H.M."/>
            <person name="Berlin A.M."/>
            <person name="Chapman S.B."/>
            <person name="Dewar J."/>
            <person name="Goldberg J."/>
            <person name="Griggs A."/>
            <person name="Gujja S."/>
            <person name="Hansen M."/>
            <person name="Howarth C."/>
            <person name="Imamovic A."/>
            <person name="Larimer J."/>
            <person name="McCowan C."/>
            <person name="Murphy C."/>
            <person name="Neiman D."/>
            <person name="Pearson M."/>
            <person name="Priest M."/>
            <person name="Roberts A."/>
            <person name="Saif S."/>
            <person name="Shea T."/>
            <person name="Sisk P."/>
            <person name="Sykes S."/>
            <person name="Wortman J."/>
            <person name="Nusbaum C."/>
            <person name="Birren B."/>
        </authorList>
    </citation>
    <scope>NUCLEOTIDE SEQUENCE [LARGE SCALE GENOMIC DNA]</scope>
    <source>
        <strain evidence="1 2">VD133</strain>
    </source>
</reference>
<proteinExistence type="predicted"/>
<evidence type="ECO:0000313" key="1">
    <source>
        <dbReference type="EMBL" id="EOO34771.1"/>
    </source>
</evidence>
<sequence>MRNTCHCGHFQDCNKFWDDLMFGRCRCKRNDFHECCCKEKPKCECEKCHCKTKAKCHCRHEEEGY</sequence>
<dbReference type="AlphaFoldDB" id="A0A9W5PSQ5"/>
<accession>A0A9W5PSQ5</accession>
<protein>
    <submittedName>
        <fullName evidence="1">Uncharacterized protein</fullName>
    </submittedName>
</protein>
<gene>
    <name evidence="1" type="ORF">IIU_02329</name>
</gene>
<organism evidence="1 2">
    <name type="scientific">Bacillus cereus VD133</name>
    <dbReference type="NCBI Taxonomy" id="1053233"/>
    <lineage>
        <taxon>Bacteria</taxon>
        <taxon>Bacillati</taxon>
        <taxon>Bacillota</taxon>
        <taxon>Bacilli</taxon>
        <taxon>Bacillales</taxon>
        <taxon>Bacillaceae</taxon>
        <taxon>Bacillus</taxon>
        <taxon>Bacillus cereus group</taxon>
    </lineage>
</organism>
<evidence type="ECO:0000313" key="2">
    <source>
        <dbReference type="Proteomes" id="UP000014018"/>
    </source>
</evidence>